<evidence type="ECO:0000313" key="2">
    <source>
        <dbReference type="Proteomes" id="UP000465112"/>
    </source>
</evidence>
<dbReference type="AlphaFoldDB" id="A0A6A5E234"/>
<dbReference type="Proteomes" id="UP000465112">
    <property type="component" value="Chromosome 20"/>
</dbReference>
<evidence type="ECO:0000313" key="1">
    <source>
        <dbReference type="EMBL" id="KAF1374350.1"/>
    </source>
</evidence>
<proteinExistence type="predicted"/>
<sequence>MVTSLSFTQSHFTSDFKMTRRKFKPCPSCQAPNQLSRKTCSSCFTTISKKPKVMAKKVSLDRKWGERVLKNRNAGRVVDSAYIAVKKLSSLGYVPILFFARKDKASGKWVADVVTHLPPTEDNLKIVATMRKAYHFLLIKEGCRKCSRQQIFKYDSITGTRMNEGQSEVRVKWLPCM</sequence>
<gene>
    <name evidence="1" type="ORF">PFLUV_G00228160</name>
</gene>
<reference evidence="1 2" key="1">
    <citation type="submission" date="2019-06" db="EMBL/GenBank/DDBJ databases">
        <title>A chromosome-scale genome assembly of the European perch, Perca fluviatilis.</title>
        <authorList>
            <person name="Roques C."/>
            <person name="Zahm M."/>
            <person name="Cabau C."/>
            <person name="Klopp C."/>
            <person name="Bouchez O."/>
            <person name="Donnadieu C."/>
            <person name="Kuhl H."/>
            <person name="Gislard M."/>
            <person name="Guendouz S."/>
            <person name="Journot L."/>
            <person name="Haffray P."/>
            <person name="Bestin A."/>
            <person name="Morvezen R."/>
            <person name="Feron R."/>
            <person name="Wen M."/>
            <person name="Jouanno E."/>
            <person name="Herpin A."/>
            <person name="Schartl M."/>
            <person name="Postlethwait J."/>
            <person name="Schaerlinger B."/>
            <person name="Chardard D."/>
            <person name="Lecocq T."/>
            <person name="Poncet C."/>
            <person name="Jaffrelo L."/>
            <person name="Lampietro C."/>
            <person name="Guiguen Y."/>
        </authorList>
    </citation>
    <scope>NUCLEOTIDE SEQUENCE [LARGE SCALE GENOMIC DNA]</scope>
    <source>
        <tissue evidence="1">Blood</tissue>
    </source>
</reference>
<dbReference type="EMBL" id="VHII01000020">
    <property type="protein sequence ID" value="KAF1374350.1"/>
    <property type="molecule type" value="Genomic_DNA"/>
</dbReference>
<organism evidence="1 2">
    <name type="scientific">Perca fluviatilis</name>
    <name type="common">European perch</name>
    <dbReference type="NCBI Taxonomy" id="8168"/>
    <lineage>
        <taxon>Eukaryota</taxon>
        <taxon>Metazoa</taxon>
        <taxon>Chordata</taxon>
        <taxon>Craniata</taxon>
        <taxon>Vertebrata</taxon>
        <taxon>Euteleostomi</taxon>
        <taxon>Actinopterygii</taxon>
        <taxon>Neopterygii</taxon>
        <taxon>Teleostei</taxon>
        <taxon>Neoteleostei</taxon>
        <taxon>Acanthomorphata</taxon>
        <taxon>Eupercaria</taxon>
        <taxon>Perciformes</taxon>
        <taxon>Percoidei</taxon>
        <taxon>Percidae</taxon>
        <taxon>Percinae</taxon>
        <taxon>Perca</taxon>
    </lineage>
</organism>
<name>A0A6A5E234_PERFL</name>
<comment type="caution">
    <text evidence="1">The sequence shown here is derived from an EMBL/GenBank/DDBJ whole genome shotgun (WGS) entry which is preliminary data.</text>
</comment>
<protein>
    <submittedName>
        <fullName evidence="1">Uncharacterized protein</fullName>
    </submittedName>
</protein>
<keyword evidence="2" id="KW-1185">Reference proteome</keyword>
<accession>A0A6A5E234</accession>